<name>A0ABP8V4S4_9GAMM</name>
<dbReference type="InterPro" id="IPR003362">
    <property type="entry name" value="Bact_transf"/>
</dbReference>
<dbReference type="Pfam" id="PF02397">
    <property type="entry name" value="Bac_transf"/>
    <property type="match status" value="1"/>
</dbReference>
<feature type="domain" description="Bacterial sugar transferase" evidence="8">
    <location>
        <begin position="43"/>
        <end position="227"/>
    </location>
</feature>
<keyword evidence="10" id="KW-1185">Reference proteome</keyword>
<evidence type="ECO:0000313" key="10">
    <source>
        <dbReference type="Proteomes" id="UP001500604"/>
    </source>
</evidence>
<sequence length="234" mass="26781">MDIRYMPGMRDMPLLNHNVTMIGGFYSLDISCSPMDGANRIVKRMEDLLIGSLILLLIIPILLIVALAVKLSSPGPILFKQLRHGADGKRIKVYKFRSMSVHQEENGTVTQATKGDSRVTRVGAFLRRTSLDELPQFINVLQGRMSIVGPRPHALAHNEYYKDLVESYMKRHKVKPGITGLAQVRGYRGETDTLEKMEKRVECDLEYINNWSMWLDLRIIIWTVFKGFVNRNAY</sequence>
<evidence type="ECO:0000256" key="1">
    <source>
        <dbReference type="ARBA" id="ARBA00004141"/>
    </source>
</evidence>
<comment type="similarity">
    <text evidence="2">Belongs to the bacterial sugar transferase family.</text>
</comment>
<keyword evidence="5 7" id="KW-1133">Transmembrane helix</keyword>
<evidence type="ECO:0000313" key="9">
    <source>
        <dbReference type="EMBL" id="GAA4649907.1"/>
    </source>
</evidence>
<dbReference type="EMBL" id="BAABFL010000334">
    <property type="protein sequence ID" value="GAA4649907.1"/>
    <property type="molecule type" value="Genomic_DNA"/>
</dbReference>
<accession>A0ABP8V4S4</accession>
<dbReference type="NCBIfam" id="TIGR03025">
    <property type="entry name" value="EPS_sugtrans"/>
    <property type="match status" value="1"/>
</dbReference>
<evidence type="ECO:0000256" key="5">
    <source>
        <dbReference type="ARBA" id="ARBA00022989"/>
    </source>
</evidence>
<proteinExistence type="inferred from homology"/>
<organism evidence="9 10">
    <name type="scientific">Kistimonas scapharcae</name>
    <dbReference type="NCBI Taxonomy" id="1036133"/>
    <lineage>
        <taxon>Bacteria</taxon>
        <taxon>Pseudomonadati</taxon>
        <taxon>Pseudomonadota</taxon>
        <taxon>Gammaproteobacteria</taxon>
        <taxon>Oceanospirillales</taxon>
        <taxon>Endozoicomonadaceae</taxon>
        <taxon>Kistimonas</taxon>
    </lineage>
</organism>
<dbReference type="PANTHER" id="PTHR30576">
    <property type="entry name" value="COLANIC BIOSYNTHESIS UDP-GLUCOSE LIPID CARRIER TRANSFERASE"/>
    <property type="match status" value="1"/>
</dbReference>
<keyword evidence="6 7" id="KW-0472">Membrane</keyword>
<dbReference type="Proteomes" id="UP001500604">
    <property type="component" value="Unassembled WGS sequence"/>
</dbReference>
<dbReference type="InterPro" id="IPR017473">
    <property type="entry name" value="Undecaprenyl-P_gluc_Ptfrase"/>
</dbReference>
<evidence type="ECO:0000256" key="3">
    <source>
        <dbReference type="ARBA" id="ARBA00022679"/>
    </source>
</evidence>
<evidence type="ECO:0000259" key="8">
    <source>
        <dbReference type="Pfam" id="PF02397"/>
    </source>
</evidence>
<feature type="transmembrane region" description="Helical" evidence="7">
    <location>
        <begin position="48"/>
        <end position="69"/>
    </location>
</feature>
<comment type="caution">
    <text evidence="9">The sequence shown here is derived from an EMBL/GenBank/DDBJ whole genome shotgun (WGS) entry which is preliminary data.</text>
</comment>
<keyword evidence="4 7" id="KW-0812">Transmembrane</keyword>
<gene>
    <name evidence="9" type="ORF">GCM10023116_21880</name>
</gene>
<evidence type="ECO:0000256" key="2">
    <source>
        <dbReference type="ARBA" id="ARBA00006464"/>
    </source>
</evidence>
<evidence type="ECO:0000256" key="4">
    <source>
        <dbReference type="ARBA" id="ARBA00022692"/>
    </source>
</evidence>
<dbReference type="InterPro" id="IPR017475">
    <property type="entry name" value="EPS_sugar_tfrase"/>
</dbReference>
<comment type="subcellular location">
    <subcellularLocation>
        <location evidence="1">Membrane</location>
        <topology evidence="1">Multi-pass membrane protein</topology>
    </subcellularLocation>
</comment>
<evidence type="ECO:0000256" key="7">
    <source>
        <dbReference type="SAM" id="Phobius"/>
    </source>
</evidence>
<keyword evidence="3" id="KW-0808">Transferase</keyword>
<dbReference type="NCBIfam" id="TIGR03023">
    <property type="entry name" value="WcaJ_sugtrans"/>
    <property type="match status" value="1"/>
</dbReference>
<evidence type="ECO:0000256" key="6">
    <source>
        <dbReference type="ARBA" id="ARBA00023136"/>
    </source>
</evidence>
<protein>
    <recommendedName>
        <fullName evidence="8">Bacterial sugar transferase domain-containing protein</fullName>
    </recommendedName>
</protein>
<reference evidence="10" key="1">
    <citation type="journal article" date="2019" name="Int. J. Syst. Evol. Microbiol.">
        <title>The Global Catalogue of Microorganisms (GCM) 10K type strain sequencing project: providing services to taxonomists for standard genome sequencing and annotation.</title>
        <authorList>
            <consortium name="The Broad Institute Genomics Platform"/>
            <consortium name="The Broad Institute Genome Sequencing Center for Infectious Disease"/>
            <person name="Wu L."/>
            <person name="Ma J."/>
        </authorList>
    </citation>
    <scope>NUCLEOTIDE SEQUENCE [LARGE SCALE GENOMIC DNA]</scope>
    <source>
        <strain evidence="10">JCM 17805</strain>
    </source>
</reference>
<dbReference type="PANTHER" id="PTHR30576:SF21">
    <property type="entry name" value="UDP-GLUCOSE:UNDECAPRENYL-PHOSPHATE GLUCOSE-1-PHOSPHATE TRANSFERASE"/>
    <property type="match status" value="1"/>
</dbReference>